<dbReference type="EMBL" id="BARS01047315">
    <property type="protein sequence ID" value="GAG38715.1"/>
    <property type="molecule type" value="Genomic_DNA"/>
</dbReference>
<keyword evidence="1" id="KW-0812">Transmembrane</keyword>
<sequence>MPLLTTLSFSTNSYFLVGLRPGLIWLITSILGLSYLSYKSKNKYPFLIALVSFLPFFLSLTIIGQTRWEDYWGPMYVPLMAIFSLTTIKVLNEN</sequence>
<organism evidence="2">
    <name type="scientific">marine sediment metagenome</name>
    <dbReference type="NCBI Taxonomy" id="412755"/>
    <lineage>
        <taxon>unclassified sequences</taxon>
        <taxon>metagenomes</taxon>
        <taxon>ecological metagenomes</taxon>
    </lineage>
</organism>
<keyword evidence="1" id="KW-0472">Membrane</keyword>
<feature type="transmembrane region" description="Helical" evidence="1">
    <location>
        <begin position="71"/>
        <end position="91"/>
    </location>
</feature>
<evidence type="ECO:0000313" key="2">
    <source>
        <dbReference type="EMBL" id="GAG38715.1"/>
    </source>
</evidence>
<keyword evidence="1" id="KW-1133">Transmembrane helix</keyword>
<feature type="transmembrane region" description="Helical" evidence="1">
    <location>
        <begin position="46"/>
        <end position="65"/>
    </location>
</feature>
<comment type="caution">
    <text evidence="2">The sequence shown here is derived from an EMBL/GenBank/DDBJ whole genome shotgun (WGS) entry which is preliminary data.</text>
</comment>
<gene>
    <name evidence="2" type="ORF">S01H1_71088</name>
</gene>
<reference evidence="2" key="1">
    <citation type="journal article" date="2014" name="Front. Microbiol.">
        <title>High frequency of phylogenetically diverse reductive dehalogenase-homologous genes in deep subseafloor sedimentary metagenomes.</title>
        <authorList>
            <person name="Kawai M."/>
            <person name="Futagami T."/>
            <person name="Toyoda A."/>
            <person name="Takaki Y."/>
            <person name="Nishi S."/>
            <person name="Hori S."/>
            <person name="Arai W."/>
            <person name="Tsubouchi T."/>
            <person name="Morono Y."/>
            <person name="Uchiyama I."/>
            <person name="Ito T."/>
            <person name="Fujiyama A."/>
            <person name="Inagaki F."/>
            <person name="Takami H."/>
        </authorList>
    </citation>
    <scope>NUCLEOTIDE SEQUENCE</scope>
    <source>
        <strain evidence="2">Expedition CK06-06</strain>
    </source>
</reference>
<protein>
    <submittedName>
        <fullName evidence="2">Uncharacterized protein</fullName>
    </submittedName>
</protein>
<feature type="transmembrane region" description="Helical" evidence="1">
    <location>
        <begin position="12"/>
        <end position="34"/>
    </location>
</feature>
<proteinExistence type="predicted"/>
<dbReference type="AlphaFoldDB" id="X0X6Q7"/>
<accession>X0X6Q7</accession>
<evidence type="ECO:0000256" key="1">
    <source>
        <dbReference type="SAM" id="Phobius"/>
    </source>
</evidence>
<name>X0X6Q7_9ZZZZ</name>